<dbReference type="HOGENOM" id="CLU_1305210_0_0_1"/>
<dbReference type="EMBL" id="KN826455">
    <property type="protein sequence ID" value="KIK78842.1"/>
    <property type="molecule type" value="Genomic_DNA"/>
</dbReference>
<dbReference type="SUPFAM" id="SSF56672">
    <property type="entry name" value="DNA/RNA polymerases"/>
    <property type="match status" value="1"/>
</dbReference>
<name>A0A0D0C730_9AGAM</name>
<dbReference type="InterPro" id="IPR043502">
    <property type="entry name" value="DNA/RNA_pol_sf"/>
</dbReference>
<accession>A0A0D0C730</accession>
<protein>
    <submittedName>
        <fullName evidence="1">Uncharacterized protein</fullName>
    </submittedName>
</protein>
<sequence>MSAAGEEQTKWDLKQDKAAEVKPIDFMKFCPNIPKDVEYPTKVNQKPLMQAQKEWYLPVLDEFDKAGVMRDIRSDEVKVVHPTVLAQKAHGVLGLTIEEIQWTVEDQCVAHGKLPNPNLPPQPQSEMDTPSEATPAKLKWQVTNNFSSINRVSKLAPMPQGDIRVKQQCLAGHKYTCVIDFASRFYAIEVDKEDQPYLCIYVEGLGYKCYY</sequence>
<gene>
    <name evidence="1" type="ORF">PAXRUDRAFT_16657</name>
</gene>
<dbReference type="Proteomes" id="UP000054538">
    <property type="component" value="Unassembled WGS sequence"/>
</dbReference>
<evidence type="ECO:0000313" key="2">
    <source>
        <dbReference type="Proteomes" id="UP000054538"/>
    </source>
</evidence>
<dbReference type="InParanoid" id="A0A0D0C730"/>
<reference evidence="1 2" key="1">
    <citation type="submission" date="2014-04" db="EMBL/GenBank/DDBJ databases">
        <authorList>
            <consortium name="DOE Joint Genome Institute"/>
            <person name="Kuo A."/>
            <person name="Kohler A."/>
            <person name="Jargeat P."/>
            <person name="Nagy L.G."/>
            <person name="Floudas D."/>
            <person name="Copeland A."/>
            <person name="Barry K.W."/>
            <person name="Cichocki N."/>
            <person name="Veneault-Fourrey C."/>
            <person name="LaButti K."/>
            <person name="Lindquist E.A."/>
            <person name="Lipzen A."/>
            <person name="Lundell T."/>
            <person name="Morin E."/>
            <person name="Murat C."/>
            <person name="Sun H."/>
            <person name="Tunlid A."/>
            <person name="Henrissat B."/>
            <person name="Grigoriev I.V."/>
            <person name="Hibbett D.S."/>
            <person name="Martin F."/>
            <person name="Nordberg H.P."/>
            <person name="Cantor M.N."/>
            <person name="Hua S.X."/>
        </authorList>
    </citation>
    <scope>NUCLEOTIDE SEQUENCE [LARGE SCALE GENOMIC DNA]</scope>
    <source>
        <strain evidence="1 2">Ve08.2h10</strain>
    </source>
</reference>
<reference evidence="2" key="2">
    <citation type="submission" date="2015-01" db="EMBL/GenBank/DDBJ databases">
        <title>Evolutionary Origins and Diversification of the Mycorrhizal Mutualists.</title>
        <authorList>
            <consortium name="DOE Joint Genome Institute"/>
            <consortium name="Mycorrhizal Genomics Consortium"/>
            <person name="Kohler A."/>
            <person name="Kuo A."/>
            <person name="Nagy L.G."/>
            <person name="Floudas D."/>
            <person name="Copeland A."/>
            <person name="Barry K.W."/>
            <person name="Cichocki N."/>
            <person name="Veneault-Fourrey C."/>
            <person name="LaButti K."/>
            <person name="Lindquist E.A."/>
            <person name="Lipzen A."/>
            <person name="Lundell T."/>
            <person name="Morin E."/>
            <person name="Murat C."/>
            <person name="Riley R."/>
            <person name="Ohm R."/>
            <person name="Sun H."/>
            <person name="Tunlid A."/>
            <person name="Henrissat B."/>
            <person name="Grigoriev I.V."/>
            <person name="Hibbett D.S."/>
            <person name="Martin F."/>
        </authorList>
    </citation>
    <scope>NUCLEOTIDE SEQUENCE [LARGE SCALE GENOMIC DNA]</scope>
    <source>
        <strain evidence="2">Ve08.2h10</strain>
    </source>
</reference>
<keyword evidence="2" id="KW-1185">Reference proteome</keyword>
<dbReference type="OrthoDB" id="3363652at2759"/>
<dbReference type="AlphaFoldDB" id="A0A0D0C730"/>
<evidence type="ECO:0000313" key="1">
    <source>
        <dbReference type="EMBL" id="KIK78842.1"/>
    </source>
</evidence>
<organism evidence="1 2">
    <name type="scientific">Paxillus rubicundulus Ve08.2h10</name>
    <dbReference type="NCBI Taxonomy" id="930991"/>
    <lineage>
        <taxon>Eukaryota</taxon>
        <taxon>Fungi</taxon>
        <taxon>Dikarya</taxon>
        <taxon>Basidiomycota</taxon>
        <taxon>Agaricomycotina</taxon>
        <taxon>Agaricomycetes</taxon>
        <taxon>Agaricomycetidae</taxon>
        <taxon>Boletales</taxon>
        <taxon>Paxilineae</taxon>
        <taxon>Paxillaceae</taxon>
        <taxon>Paxillus</taxon>
    </lineage>
</organism>
<proteinExistence type="predicted"/>